<name>A0A0G4HSL3_9ALVE</name>
<dbReference type="InterPro" id="IPR036188">
    <property type="entry name" value="FAD/NAD-bd_sf"/>
</dbReference>
<keyword evidence="4" id="KW-0560">Oxidoreductase</keyword>
<feature type="domain" description="FAD/NAD(P)-binding" evidence="6">
    <location>
        <begin position="79"/>
        <end position="413"/>
    </location>
</feature>
<evidence type="ECO:0000259" key="7">
    <source>
        <dbReference type="Pfam" id="PF13460"/>
    </source>
</evidence>
<dbReference type="PANTHER" id="PTHR42913">
    <property type="entry name" value="APOPTOSIS-INDUCING FACTOR 1"/>
    <property type="match status" value="1"/>
</dbReference>
<dbReference type="VEuPathDB" id="CryptoDB:Cvel_8313"/>
<sequence>MRWGLFVSSVALVAESYHPNLSHSPGASFGLFRSRLMGRGRLTTRFGGLSSLRASSSMAAPSPTDSPTLDFESKKETPRVCIVGGGFGGLMTALGLARMPWRQTPQVTLIDDKDRFVFTPLLYELACDFAGEDEVCPTFRDLLRNSGIEFRQAKVTSVDVGNRQVAIAEGDDGEGPVSHLNYDKLVVSAGFKAKTETVEGATEHALPFYRLDDAQRLREELRRLDRRIQAGQPVRVCVVGGGYSGVELGANVKRRLGGGADVFVVHRGPSLMSGSSSGFNRKSAQQVLDSLGVSTKLNTGVESISATETEEQTGEQKKKVVLRQKGSSDTEETEFDLVLWTAGQAPSQVLESFRASGGFVLDAKGRLCVSRTLEAVRRGEGTRGGGSGVFAVGDVANIDGFEGGGTAQAAFQETDYLVWNLWAQLTREVLQQEDGGGSFRELEFRYAPLGELVGMGPSEGSVSLLSDRLTLDGPSAALARRLIYVFRQPTNEQRVRALRGFLSRSSESGGGISALASAFQGDSRLKGQAEELAKAAARVADGPMVKSLIEAARKSPFLGPLLAQLPAAALSDAAEPLVPESEEVAPQIPPSPLTPRSTPVFVAGATGRTGRLVVRELLLRGWRVVVGTRPGGQSRGERIIFQEAERAGLDPETLRSEGRLEVREVDLRSGSDQAVCEALGDCRFAVSCLGASGMGVGISGPIEIDGRASQTLFRAFAKCVPYDKKQNELSGHMVLVSSLGTGNPFGFPSGVLNLFGGVLLIKRLSELYLQACGVNYTIVRPGGLVSRSDLGAAGESGGRGGGEAGGQRRGLGPVGLFGPDSTFGGSVSREDVAVVCAEALELGGRDQGSSRQKIVEVIASREFPGVPVEELFRKVPSIPGGKL</sequence>
<evidence type="ECO:0008006" key="9">
    <source>
        <dbReference type="Google" id="ProtNLM"/>
    </source>
</evidence>
<feature type="domain" description="NAD(P)-binding" evidence="7">
    <location>
        <begin position="604"/>
        <end position="841"/>
    </location>
</feature>
<gene>
    <name evidence="8" type="ORF">Cvel_8313</name>
</gene>
<organism evidence="8">
    <name type="scientific">Chromera velia CCMP2878</name>
    <dbReference type="NCBI Taxonomy" id="1169474"/>
    <lineage>
        <taxon>Eukaryota</taxon>
        <taxon>Sar</taxon>
        <taxon>Alveolata</taxon>
        <taxon>Colpodellida</taxon>
        <taxon>Chromeraceae</taxon>
        <taxon>Chromera</taxon>
    </lineage>
</organism>
<dbReference type="InterPro" id="IPR023753">
    <property type="entry name" value="FAD/NAD-binding_dom"/>
</dbReference>
<dbReference type="InterPro" id="IPR016040">
    <property type="entry name" value="NAD(P)-bd_dom"/>
</dbReference>
<dbReference type="AlphaFoldDB" id="A0A0G4HSL3"/>
<reference evidence="8" key="1">
    <citation type="submission" date="2014-11" db="EMBL/GenBank/DDBJ databases">
        <authorList>
            <person name="Otto D Thomas"/>
            <person name="Naeem Raeece"/>
        </authorList>
    </citation>
    <scope>NUCLEOTIDE SEQUENCE</scope>
</reference>
<dbReference type="Pfam" id="PF07992">
    <property type="entry name" value="Pyr_redox_2"/>
    <property type="match status" value="1"/>
</dbReference>
<dbReference type="PANTHER" id="PTHR42913:SF4">
    <property type="entry name" value="ALTERNATIVE NAD(P)H-UBIQUINONE OXIDOREDUCTASE C1, CHLOROPLASTIC_MITOCHONDRIAL"/>
    <property type="match status" value="1"/>
</dbReference>
<accession>A0A0G4HSL3</accession>
<dbReference type="GO" id="GO:0003955">
    <property type="term" value="F:NAD(P)H dehydrogenase (quinone) activity"/>
    <property type="evidence" value="ECO:0007669"/>
    <property type="project" value="TreeGrafter"/>
</dbReference>
<proteinExistence type="predicted"/>
<dbReference type="GO" id="GO:0019646">
    <property type="term" value="P:aerobic electron transport chain"/>
    <property type="evidence" value="ECO:0007669"/>
    <property type="project" value="TreeGrafter"/>
</dbReference>
<evidence type="ECO:0000313" key="8">
    <source>
        <dbReference type="EMBL" id="CEM47375.1"/>
    </source>
</evidence>
<keyword evidence="3" id="KW-0274">FAD</keyword>
<protein>
    <recommendedName>
        <fullName evidence="9">FAD/NAD(P)-binding domain-containing protein</fullName>
    </recommendedName>
</protein>
<dbReference type="SUPFAM" id="SSF51905">
    <property type="entry name" value="FAD/NAD(P)-binding domain"/>
    <property type="match status" value="2"/>
</dbReference>
<dbReference type="InterPro" id="IPR036291">
    <property type="entry name" value="NAD(P)-bd_dom_sf"/>
</dbReference>
<dbReference type="PRINTS" id="PR00411">
    <property type="entry name" value="PNDRDTASEI"/>
</dbReference>
<dbReference type="Gene3D" id="3.50.50.100">
    <property type="match status" value="1"/>
</dbReference>
<comment type="cofactor">
    <cofactor evidence="1">
        <name>FAD</name>
        <dbReference type="ChEBI" id="CHEBI:57692"/>
    </cofactor>
</comment>
<dbReference type="Pfam" id="PF13460">
    <property type="entry name" value="NAD_binding_10"/>
    <property type="match status" value="1"/>
</dbReference>
<dbReference type="PRINTS" id="PR00368">
    <property type="entry name" value="FADPNR"/>
</dbReference>
<dbReference type="InterPro" id="IPR051169">
    <property type="entry name" value="NADH-Q_oxidoreductase"/>
</dbReference>
<dbReference type="EMBL" id="CDMZ01003725">
    <property type="protein sequence ID" value="CEM47375.1"/>
    <property type="molecule type" value="Genomic_DNA"/>
</dbReference>
<evidence type="ECO:0000256" key="2">
    <source>
        <dbReference type="ARBA" id="ARBA00022630"/>
    </source>
</evidence>
<evidence type="ECO:0000256" key="4">
    <source>
        <dbReference type="ARBA" id="ARBA00023002"/>
    </source>
</evidence>
<dbReference type="Gene3D" id="3.40.50.720">
    <property type="entry name" value="NAD(P)-binding Rossmann-like Domain"/>
    <property type="match status" value="1"/>
</dbReference>
<evidence type="ECO:0000256" key="5">
    <source>
        <dbReference type="SAM" id="MobiDB-lite"/>
    </source>
</evidence>
<dbReference type="SUPFAM" id="SSF51735">
    <property type="entry name" value="NAD(P)-binding Rossmann-fold domains"/>
    <property type="match status" value="1"/>
</dbReference>
<evidence type="ECO:0000256" key="1">
    <source>
        <dbReference type="ARBA" id="ARBA00001974"/>
    </source>
</evidence>
<keyword evidence="2" id="KW-0285">Flavoprotein</keyword>
<evidence type="ECO:0000256" key="3">
    <source>
        <dbReference type="ARBA" id="ARBA00022827"/>
    </source>
</evidence>
<feature type="region of interest" description="Disordered" evidence="5">
    <location>
        <begin position="302"/>
        <end position="325"/>
    </location>
</feature>
<evidence type="ECO:0000259" key="6">
    <source>
        <dbReference type="Pfam" id="PF07992"/>
    </source>
</evidence>